<dbReference type="FunFam" id="3.30.1330.40:FF:000001">
    <property type="entry name" value="L-PSP family endoribonuclease"/>
    <property type="match status" value="1"/>
</dbReference>
<dbReference type="Pfam" id="PF01042">
    <property type="entry name" value="Ribonuc_L-PSP"/>
    <property type="match status" value="1"/>
</dbReference>
<accession>A0A4Y7PWK3</accession>
<dbReference type="PANTHER" id="PTHR11803:SF58">
    <property type="entry name" value="PROTEIN HMF1-RELATED"/>
    <property type="match status" value="1"/>
</dbReference>
<comment type="similarity">
    <text evidence="1">Belongs to the RutC family.</text>
</comment>
<evidence type="ECO:0000313" key="2">
    <source>
        <dbReference type="EMBL" id="TDL19408.1"/>
    </source>
</evidence>
<evidence type="ECO:0000313" key="3">
    <source>
        <dbReference type="Proteomes" id="UP000294933"/>
    </source>
</evidence>
<organism evidence="2 3">
    <name type="scientific">Rickenella mellea</name>
    <dbReference type="NCBI Taxonomy" id="50990"/>
    <lineage>
        <taxon>Eukaryota</taxon>
        <taxon>Fungi</taxon>
        <taxon>Dikarya</taxon>
        <taxon>Basidiomycota</taxon>
        <taxon>Agaricomycotina</taxon>
        <taxon>Agaricomycetes</taxon>
        <taxon>Hymenochaetales</taxon>
        <taxon>Rickenellaceae</taxon>
        <taxon>Rickenella</taxon>
    </lineage>
</organism>
<dbReference type="EMBL" id="ML170197">
    <property type="protein sequence ID" value="TDL19408.1"/>
    <property type="molecule type" value="Genomic_DNA"/>
</dbReference>
<proteinExistence type="inferred from homology"/>
<dbReference type="AlphaFoldDB" id="A0A4Y7PWK3"/>
<evidence type="ECO:0000256" key="1">
    <source>
        <dbReference type="ARBA" id="ARBA00010552"/>
    </source>
</evidence>
<dbReference type="InterPro" id="IPR006175">
    <property type="entry name" value="YjgF/YER057c/UK114"/>
</dbReference>
<keyword evidence="3" id="KW-1185">Reference proteome</keyword>
<reference evidence="2 3" key="1">
    <citation type="submission" date="2018-06" db="EMBL/GenBank/DDBJ databases">
        <title>A transcriptomic atlas of mushroom development highlights an independent origin of complex multicellularity.</title>
        <authorList>
            <consortium name="DOE Joint Genome Institute"/>
            <person name="Krizsan K."/>
            <person name="Almasi E."/>
            <person name="Merenyi Z."/>
            <person name="Sahu N."/>
            <person name="Viragh M."/>
            <person name="Koszo T."/>
            <person name="Mondo S."/>
            <person name="Kiss B."/>
            <person name="Balint B."/>
            <person name="Kues U."/>
            <person name="Barry K."/>
            <person name="Hegedus J.C."/>
            <person name="Henrissat B."/>
            <person name="Johnson J."/>
            <person name="Lipzen A."/>
            <person name="Ohm R."/>
            <person name="Nagy I."/>
            <person name="Pangilinan J."/>
            <person name="Yan J."/>
            <person name="Xiong Y."/>
            <person name="Grigoriev I.V."/>
            <person name="Hibbett D.S."/>
            <person name="Nagy L.G."/>
        </authorList>
    </citation>
    <scope>NUCLEOTIDE SEQUENCE [LARGE SCALE GENOMIC DNA]</scope>
    <source>
        <strain evidence="2 3">SZMC22713</strain>
    </source>
</reference>
<sequence>MAATHSSLSVLSTDRAPLPVGPYAQAVKIGNLIFTSGCMPIDPQTNHVVSGGIEAQTKRALANLKGLLEGVGSEVGKVAKTTIFVKSMDDFATINGICAEFFGAHKAARSLVEVARLPKDVLFVIEAIAAE</sequence>
<name>A0A4Y7PWK3_9AGAM</name>
<dbReference type="CDD" id="cd00448">
    <property type="entry name" value="YjgF_YER057c_UK114_family"/>
    <property type="match status" value="1"/>
</dbReference>
<gene>
    <name evidence="2" type="ORF">BD410DRAFT_900257</name>
</gene>
<dbReference type="GO" id="GO:0005739">
    <property type="term" value="C:mitochondrion"/>
    <property type="evidence" value="ECO:0007669"/>
    <property type="project" value="TreeGrafter"/>
</dbReference>
<dbReference type="Gene3D" id="3.30.1330.40">
    <property type="entry name" value="RutC-like"/>
    <property type="match status" value="1"/>
</dbReference>
<dbReference type="VEuPathDB" id="FungiDB:BD410DRAFT_900257"/>
<protein>
    <submittedName>
        <fullName evidence="2">YjgF-like protein</fullName>
    </submittedName>
</protein>
<dbReference type="GO" id="GO:0019239">
    <property type="term" value="F:deaminase activity"/>
    <property type="evidence" value="ECO:0007669"/>
    <property type="project" value="TreeGrafter"/>
</dbReference>
<dbReference type="Proteomes" id="UP000294933">
    <property type="component" value="Unassembled WGS sequence"/>
</dbReference>
<dbReference type="GO" id="GO:0005829">
    <property type="term" value="C:cytosol"/>
    <property type="evidence" value="ECO:0007669"/>
    <property type="project" value="TreeGrafter"/>
</dbReference>
<dbReference type="NCBIfam" id="TIGR00004">
    <property type="entry name" value="Rid family detoxifying hydrolase"/>
    <property type="match status" value="1"/>
</dbReference>
<dbReference type="PANTHER" id="PTHR11803">
    <property type="entry name" value="2-IMINOBUTANOATE/2-IMINOPROPANOATE DEAMINASE RIDA"/>
    <property type="match status" value="1"/>
</dbReference>
<dbReference type="SUPFAM" id="SSF55298">
    <property type="entry name" value="YjgF-like"/>
    <property type="match status" value="1"/>
</dbReference>
<dbReference type="InterPro" id="IPR006056">
    <property type="entry name" value="RidA"/>
</dbReference>
<dbReference type="InterPro" id="IPR035959">
    <property type="entry name" value="RutC-like_sf"/>
</dbReference>
<dbReference type="OrthoDB" id="309640at2759"/>
<dbReference type="STRING" id="50990.A0A4Y7PWK3"/>